<dbReference type="EMBL" id="UZAU01000692">
    <property type="status" value="NOT_ANNOTATED_CDS"/>
    <property type="molecule type" value="Genomic_DNA"/>
</dbReference>
<evidence type="ECO:0000313" key="1">
    <source>
        <dbReference type="EnsemblPlants" id="cds.evm.model.08.762"/>
    </source>
</evidence>
<reference evidence="1" key="2">
    <citation type="submission" date="2021-03" db="UniProtKB">
        <authorList>
            <consortium name="EnsemblPlants"/>
        </authorList>
    </citation>
    <scope>IDENTIFICATION</scope>
</reference>
<evidence type="ECO:0000313" key="2">
    <source>
        <dbReference type="Proteomes" id="UP000596661"/>
    </source>
</evidence>
<name>A0A803QCA4_CANSA</name>
<keyword evidence="2" id="KW-1185">Reference proteome</keyword>
<dbReference type="AlphaFoldDB" id="A0A803QCA4"/>
<organism evidence="1 2">
    <name type="scientific">Cannabis sativa</name>
    <name type="common">Hemp</name>
    <name type="synonym">Marijuana</name>
    <dbReference type="NCBI Taxonomy" id="3483"/>
    <lineage>
        <taxon>Eukaryota</taxon>
        <taxon>Viridiplantae</taxon>
        <taxon>Streptophyta</taxon>
        <taxon>Embryophyta</taxon>
        <taxon>Tracheophyta</taxon>
        <taxon>Spermatophyta</taxon>
        <taxon>Magnoliopsida</taxon>
        <taxon>eudicotyledons</taxon>
        <taxon>Gunneridae</taxon>
        <taxon>Pentapetalae</taxon>
        <taxon>rosids</taxon>
        <taxon>fabids</taxon>
        <taxon>Rosales</taxon>
        <taxon>Cannabaceae</taxon>
        <taxon>Cannabis</taxon>
    </lineage>
</organism>
<reference evidence="1" key="1">
    <citation type="submission" date="2018-11" db="EMBL/GenBank/DDBJ databases">
        <authorList>
            <person name="Grassa J C."/>
        </authorList>
    </citation>
    <scope>NUCLEOTIDE SEQUENCE [LARGE SCALE GENOMIC DNA]</scope>
</reference>
<dbReference type="Gramene" id="evm.model.08.762">
    <property type="protein sequence ID" value="cds.evm.model.08.762"/>
    <property type="gene ID" value="evm.TU.08.762"/>
</dbReference>
<proteinExistence type="predicted"/>
<sequence length="90" mass="10350">MFVDDDGSWTMVTCRWGRRPETEMQTKRLRSIGHWSPFGFLRALGWPSLPGSVVVQGKREIFWGRRGLLMARASCGFPSLHQKNIGETKR</sequence>
<dbReference type="Proteomes" id="UP000596661">
    <property type="component" value="Chromosome 8"/>
</dbReference>
<accession>A0A803QCA4</accession>
<protein>
    <submittedName>
        <fullName evidence="1">Uncharacterized protein</fullName>
    </submittedName>
</protein>
<dbReference type="EnsemblPlants" id="evm.model.08.762">
    <property type="protein sequence ID" value="cds.evm.model.08.762"/>
    <property type="gene ID" value="evm.TU.08.762"/>
</dbReference>